<comment type="caution">
    <text evidence="2">The sequence shown here is derived from an EMBL/GenBank/DDBJ whole genome shotgun (WGS) entry which is preliminary data.</text>
</comment>
<keyword evidence="1" id="KW-0472">Membrane</keyword>
<feature type="transmembrane region" description="Helical" evidence="1">
    <location>
        <begin position="103"/>
        <end position="122"/>
    </location>
</feature>
<evidence type="ECO:0000256" key="1">
    <source>
        <dbReference type="SAM" id="Phobius"/>
    </source>
</evidence>
<evidence type="ECO:0008006" key="4">
    <source>
        <dbReference type="Google" id="ProtNLM"/>
    </source>
</evidence>
<proteinExistence type="predicted"/>
<dbReference type="AlphaFoldDB" id="A0AAE3XP28"/>
<sequence>MKTTQTKRFQYFLLFISTILLGLGSRKFDYLLPNFIAAYAGDTLWALMIYWGTRMVFTHIRIQTALYFALIFCFTIEISQLYQAEWILQVRATKLGALILGHGFLWSDLICYIVGCVFGYYVDKNSLSKTVSR</sequence>
<dbReference type="Pfam" id="PF10990">
    <property type="entry name" value="DUF2809"/>
    <property type="match status" value="1"/>
</dbReference>
<dbReference type="Proteomes" id="UP001185092">
    <property type="component" value="Unassembled WGS sequence"/>
</dbReference>
<accession>A0AAE3XP28</accession>
<dbReference type="InterPro" id="IPR021257">
    <property type="entry name" value="DUF2809"/>
</dbReference>
<feature type="transmembrane region" description="Helical" evidence="1">
    <location>
        <begin position="64"/>
        <end position="83"/>
    </location>
</feature>
<keyword evidence="1" id="KW-0812">Transmembrane</keyword>
<feature type="transmembrane region" description="Helical" evidence="1">
    <location>
        <begin position="9"/>
        <end position="25"/>
    </location>
</feature>
<keyword evidence="1" id="KW-1133">Transmembrane helix</keyword>
<evidence type="ECO:0000313" key="3">
    <source>
        <dbReference type="Proteomes" id="UP001185092"/>
    </source>
</evidence>
<name>A0AAE3XP28_9BACT</name>
<feature type="transmembrane region" description="Helical" evidence="1">
    <location>
        <begin position="31"/>
        <end position="52"/>
    </location>
</feature>
<dbReference type="RefSeq" id="WP_309939957.1">
    <property type="nucleotide sequence ID" value="NZ_AP025305.1"/>
</dbReference>
<keyword evidence="3" id="KW-1185">Reference proteome</keyword>
<gene>
    <name evidence="2" type="ORF">HNQ88_003174</name>
</gene>
<dbReference type="EMBL" id="JAVDQD010000004">
    <property type="protein sequence ID" value="MDR6240108.1"/>
    <property type="molecule type" value="Genomic_DNA"/>
</dbReference>
<evidence type="ECO:0000313" key="2">
    <source>
        <dbReference type="EMBL" id="MDR6240108.1"/>
    </source>
</evidence>
<protein>
    <recommendedName>
        <fullName evidence="4">DUF2809 domain-containing protein</fullName>
    </recommendedName>
</protein>
<reference evidence="2" key="1">
    <citation type="submission" date="2023-07" db="EMBL/GenBank/DDBJ databases">
        <title>Genomic Encyclopedia of Type Strains, Phase IV (KMG-IV): sequencing the most valuable type-strain genomes for metagenomic binning, comparative biology and taxonomic classification.</title>
        <authorList>
            <person name="Goeker M."/>
        </authorList>
    </citation>
    <scope>NUCLEOTIDE SEQUENCE</scope>
    <source>
        <strain evidence="2">DSM 26174</strain>
    </source>
</reference>
<organism evidence="2 3">
    <name type="scientific">Aureibacter tunicatorum</name>
    <dbReference type="NCBI Taxonomy" id="866807"/>
    <lineage>
        <taxon>Bacteria</taxon>
        <taxon>Pseudomonadati</taxon>
        <taxon>Bacteroidota</taxon>
        <taxon>Cytophagia</taxon>
        <taxon>Cytophagales</taxon>
        <taxon>Persicobacteraceae</taxon>
        <taxon>Aureibacter</taxon>
    </lineage>
</organism>